<sequence>MHAATDGSSPQRGLLIFDGDCGFCTTSARFATRWVDRRDRYDIAPWQQVDLARFGLTEADCIEAAQFVRRDGTVAAAQFAIAEGLKHGAPPWRPLGHLIALPGISWVAGKVYTWVADHRYALPGGTPACAPTHLSDGPAAGTKGSASVG</sequence>
<dbReference type="EMBL" id="LT629711">
    <property type="protein sequence ID" value="SDO91492.1"/>
    <property type="molecule type" value="Genomic_DNA"/>
</dbReference>
<name>A0A1H0NFG5_9MICO</name>
<evidence type="ECO:0000313" key="2">
    <source>
        <dbReference type="Proteomes" id="UP000199077"/>
    </source>
</evidence>
<dbReference type="InterPro" id="IPR007263">
    <property type="entry name" value="DCC1-like"/>
</dbReference>
<dbReference type="Proteomes" id="UP000199077">
    <property type="component" value="Chromosome I"/>
</dbReference>
<gene>
    <name evidence="1" type="ORF">SAMN04489867_0931</name>
</gene>
<keyword evidence="2" id="KW-1185">Reference proteome</keyword>
<dbReference type="RefSeq" id="WP_091782115.1">
    <property type="nucleotide sequence ID" value="NZ_LT629711.1"/>
</dbReference>
<protein>
    <submittedName>
        <fullName evidence="1">Predicted thiol-disulfide oxidoreductase YuxK, DCC family</fullName>
    </submittedName>
</protein>
<dbReference type="OrthoDB" id="9813713at2"/>
<organism evidence="1 2">
    <name type="scientific">Pedococcus dokdonensis</name>
    <dbReference type="NCBI Taxonomy" id="443156"/>
    <lineage>
        <taxon>Bacteria</taxon>
        <taxon>Bacillati</taxon>
        <taxon>Actinomycetota</taxon>
        <taxon>Actinomycetes</taxon>
        <taxon>Micrococcales</taxon>
        <taxon>Intrasporangiaceae</taxon>
        <taxon>Pedococcus</taxon>
    </lineage>
</organism>
<evidence type="ECO:0000313" key="1">
    <source>
        <dbReference type="EMBL" id="SDO91492.1"/>
    </source>
</evidence>
<dbReference type="STRING" id="443156.SAMN04489867_0931"/>
<dbReference type="GO" id="GO:0015035">
    <property type="term" value="F:protein-disulfide reductase activity"/>
    <property type="evidence" value="ECO:0007669"/>
    <property type="project" value="InterPro"/>
</dbReference>
<dbReference type="AlphaFoldDB" id="A0A1H0NFG5"/>
<dbReference type="Pfam" id="PF04134">
    <property type="entry name" value="DCC1-like"/>
    <property type="match status" value="1"/>
</dbReference>
<proteinExistence type="predicted"/>
<accession>A0A1H0NFG5</accession>
<reference evidence="2" key="1">
    <citation type="submission" date="2016-10" db="EMBL/GenBank/DDBJ databases">
        <authorList>
            <person name="Varghese N."/>
            <person name="Submissions S."/>
        </authorList>
    </citation>
    <scope>NUCLEOTIDE SEQUENCE [LARGE SCALE GENOMIC DNA]</scope>
    <source>
        <strain evidence="2">DSM 22329</strain>
    </source>
</reference>